<gene>
    <name evidence="3" type="ORF">NM961_04765</name>
</gene>
<comment type="caution">
    <text evidence="3">The sequence shown here is derived from an EMBL/GenBank/DDBJ whole genome shotgun (WGS) entry which is preliminary data.</text>
</comment>
<dbReference type="RefSeq" id="WP_255911949.1">
    <property type="nucleotide sequence ID" value="NZ_JANFQO010000003.1"/>
</dbReference>
<feature type="signal peptide" evidence="2">
    <location>
        <begin position="1"/>
        <end position="20"/>
    </location>
</feature>
<protein>
    <submittedName>
        <fullName evidence="3">YggN family protein</fullName>
    </submittedName>
</protein>
<evidence type="ECO:0000313" key="3">
    <source>
        <dbReference type="EMBL" id="MCQ4164016.1"/>
    </source>
</evidence>
<dbReference type="EMBL" id="JANFQO010000003">
    <property type="protein sequence ID" value="MCQ4164016.1"/>
    <property type="molecule type" value="Genomic_DNA"/>
</dbReference>
<evidence type="ECO:0000256" key="2">
    <source>
        <dbReference type="SAM" id="SignalP"/>
    </source>
</evidence>
<accession>A0ABT1QNA7</accession>
<keyword evidence="4" id="KW-1185">Reference proteome</keyword>
<feature type="coiled-coil region" evidence="1">
    <location>
        <begin position="181"/>
        <end position="208"/>
    </location>
</feature>
<feature type="chain" id="PRO_5045524627" evidence="2">
    <location>
        <begin position="21"/>
        <end position="250"/>
    </location>
</feature>
<proteinExistence type="predicted"/>
<reference evidence="3" key="1">
    <citation type="submission" date="2022-07" db="EMBL/GenBank/DDBJ databases">
        <title>Tahibacter sp., a new gammaproteobacterium isolated from the silt sample collected at pig farm.</title>
        <authorList>
            <person name="Chen H."/>
        </authorList>
    </citation>
    <scope>NUCLEOTIDE SEQUENCE</scope>
    <source>
        <strain evidence="3">P2K</strain>
    </source>
</reference>
<sequence length="250" mass="27203">MKRLLLAATLAFTFATGAQAGNHNLASCGLDSKYDVSLDGSGLQFTREDGKPARIVMNKGSLRIDGREVSLGEADRDRIAEYEATVRALIPQAKGIARDAVDIAYTAVSEVAAAFSSTADSSAARQRLGVLRDEFKQRVDDSFDKNPWNEHEFDQIAEQAMTDLMPVIIGEVVGSAVSIALSGDEAAAKELEQRAEKIERDILRRIDTQTGQLAARVATLCPMMAKLDRLESALDIRVDGSRINLFDLED</sequence>
<dbReference type="Pfam" id="PF11101">
    <property type="entry name" value="DUF2884"/>
    <property type="match status" value="1"/>
</dbReference>
<name>A0ABT1QNA7_9GAMM</name>
<dbReference type="InterPro" id="IPR021307">
    <property type="entry name" value="DUF2884"/>
</dbReference>
<keyword evidence="2" id="KW-0732">Signal</keyword>
<organism evidence="3 4">
    <name type="scientific">Tahibacter harae</name>
    <dbReference type="NCBI Taxonomy" id="2963937"/>
    <lineage>
        <taxon>Bacteria</taxon>
        <taxon>Pseudomonadati</taxon>
        <taxon>Pseudomonadota</taxon>
        <taxon>Gammaproteobacteria</taxon>
        <taxon>Lysobacterales</taxon>
        <taxon>Rhodanobacteraceae</taxon>
        <taxon>Tahibacter</taxon>
    </lineage>
</organism>
<dbReference type="Proteomes" id="UP001165498">
    <property type="component" value="Unassembled WGS sequence"/>
</dbReference>
<evidence type="ECO:0000256" key="1">
    <source>
        <dbReference type="SAM" id="Coils"/>
    </source>
</evidence>
<keyword evidence="1" id="KW-0175">Coiled coil</keyword>
<evidence type="ECO:0000313" key="4">
    <source>
        <dbReference type="Proteomes" id="UP001165498"/>
    </source>
</evidence>